<evidence type="ECO:0000313" key="2">
    <source>
        <dbReference type="Proteomes" id="UP000037854"/>
    </source>
</evidence>
<proteinExistence type="predicted"/>
<gene>
    <name evidence="1" type="ORF">AFL42_17625</name>
</gene>
<dbReference type="RefSeq" id="WP_047185933.1">
    <property type="nucleotide sequence ID" value="NZ_JBHTNP010000125.1"/>
</dbReference>
<comment type="caution">
    <text evidence="1">The sequence shown here is derived from an EMBL/GenBank/DDBJ whole genome shotgun (WGS) entry which is preliminary data.</text>
</comment>
<dbReference type="EMBL" id="LGTK01000147">
    <property type="protein sequence ID" value="KPH68163.1"/>
    <property type="molecule type" value="Genomic_DNA"/>
</dbReference>
<sequence>MLGLLINKMEKREMEYMVKRELEEIRIDLEDTRIDNSVKAAMKDRYHVLFQLLRRLGNEKDCIKYMPKASRK</sequence>
<accession>A0ABR5MEZ7</accession>
<name>A0ABR5MEZ7_9BACI</name>
<organism evidence="1 2">
    <name type="scientific">Oceanobacillus caeni</name>
    <dbReference type="NCBI Taxonomy" id="405946"/>
    <lineage>
        <taxon>Bacteria</taxon>
        <taxon>Bacillati</taxon>
        <taxon>Bacillota</taxon>
        <taxon>Bacilli</taxon>
        <taxon>Bacillales</taxon>
        <taxon>Bacillaceae</taxon>
        <taxon>Oceanobacillus</taxon>
    </lineage>
</organism>
<dbReference type="Proteomes" id="UP000037854">
    <property type="component" value="Unassembled WGS sequence"/>
</dbReference>
<keyword evidence="2" id="KW-1185">Reference proteome</keyword>
<evidence type="ECO:0000313" key="1">
    <source>
        <dbReference type="EMBL" id="KPH68163.1"/>
    </source>
</evidence>
<protein>
    <submittedName>
        <fullName evidence="1">Uncharacterized protein</fullName>
    </submittedName>
</protein>
<reference evidence="1 2" key="1">
    <citation type="submission" date="2015-07" db="EMBL/GenBank/DDBJ databases">
        <title>High-quality draft genome sequence of Oceanobacillus caeni HM6, a bacillus isolated from a human feces.</title>
        <authorList>
            <person name="Kumar J."/>
            <person name="Verma M.K."/>
            <person name="Pandey R."/>
            <person name="Bhambi M."/>
            <person name="Chauhan N."/>
        </authorList>
    </citation>
    <scope>NUCLEOTIDE SEQUENCE [LARGE SCALE GENOMIC DNA]</scope>
    <source>
        <strain evidence="1 2">HM6</strain>
    </source>
</reference>